<dbReference type="GO" id="GO:0005524">
    <property type="term" value="F:ATP binding"/>
    <property type="evidence" value="ECO:0007669"/>
    <property type="project" value="InterPro"/>
</dbReference>
<proteinExistence type="predicted"/>
<dbReference type="GO" id="GO:0006265">
    <property type="term" value="P:DNA topological change"/>
    <property type="evidence" value="ECO:0007669"/>
    <property type="project" value="InterPro"/>
</dbReference>
<dbReference type="Pfam" id="PF03989">
    <property type="entry name" value="DNA_gyraseA_C"/>
    <property type="match status" value="2"/>
</dbReference>
<dbReference type="InterPro" id="IPR035516">
    <property type="entry name" value="Gyrase/topoIV_suA_C"/>
</dbReference>
<dbReference type="GO" id="GO:0003677">
    <property type="term" value="F:DNA binding"/>
    <property type="evidence" value="ECO:0007669"/>
    <property type="project" value="InterPro"/>
</dbReference>
<comment type="caution">
    <text evidence="2">The sequence shown here is derived from an EMBL/GenBank/DDBJ whole genome shotgun (WGS) entry which is preliminary data.</text>
</comment>
<dbReference type="EMBL" id="AUZX01004806">
    <property type="protein sequence ID" value="EQD69798.1"/>
    <property type="molecule type" value="Genomic_DNA"/>
</dbReference>
<dbReference type="SUPFAM" id="SSF101904">
    <property type="entry name" value="GyrA/ParC C-terminal domain-like"/>
    <property type="match status" value="1"/>
</dbReference>
<dbReference type="InterPro" id="IPR006691">
    <property type="entry name" value="GyrA/parC_rep"/>
</dbReference>
<name>T1BMK3_9ZZZZ</name>
<evidence type="ECO:0000313" key="2">
    <source>
        <dbReference type="EMBL" id="EQD69798.1"/>
    </source>
</evidence>
<protein>
    <submittedName>
        <fullName evidence="2">DNA gyrase subunit A</fullName>
    </submittedName>
</protein>
<reference evidence="2" key="2">
    <citation type="journal article" date="2014" name="ISME J.">
        <title>Microbial stratification in low pH oxic and suboxic macroscopic growths along an acid mine drainage.</title>
        <authorList>
            <person name="Mendez-Garcia C."/>
            <person name="Mesa V."/>
            <person name="Sprenger R.R."/>
            <person name="Richter M."/>
            <person name="Diez M.S."/>
            <person name="Solano J."/>
            <person name="Bargiela R."/>
            <person name="Golyshina O.V."/>
            <person name="Manteca A."/>
            <person name="Ramos J.L."/>
            <person name="Gallego J.R."/>
            <person name="Llorente I."/>
            <person name="Martins Dos Santos V.A."/>
            <person name="Jensen O.N."/>
            <person name="Pelaez A.I."/>
            <person name="Sanchez J."/>
            <person name="Ferrer M."/>
        </authorList>
    </citation>
    <scope>NUCLEOTIDE SEQUENCE</scope>
</reference>
<organism evidence="2">
    <name type="scientific">mine drainage metagenome</name>
    <dbReference type="NCBI Taxonomy" id="410659"/>
    <lineage>
        <taxon>unclassified sequences</taxon>
        <taxon>metagenomes</taxon>
        <taxon>ecological metagenomes</taxon>
    </lineage>
</organism>
<reference evidence="2" key="1">
    <citation type="submission" date="2013-08" db="EMBL/GenBank/DDBJ databases">
        <authorList>
            <person name="Mendez C."/>
            <person name="Richter M."/>
            <person name="Ferrer M."/>
            <person name="Sanchez J."/>
        </authorList>
    </citation>
    <scope>NUCLEOTIDE SEQUENCE</scope>
</reference>
<evidence type="ECO:0000256" key="1">
    <source>
        <dbReference type="SAM" id="MobiDB-lite"/>
    </source>
</evidence>
<feature type="non-terminal residue" evidence="2">
    <location>
        <position position="1"/>
    </location>
</feature>
<accession>T1BMK3</accession>
<gene>
    <name evidence="2" type="ORF">B1A_06629</name>
</gene>
<sequence length="95" mass="9701">VGEPGTDILIATKAGKGILIPMDDPDKGFRSMGRTAAGVKGIKLAPNDLVVGAETIGVDDFVAVITARGYGKRVDTGKDFRTQGGRPGCPDSEGG</sequence>
<dbReference type="Gene3D" id="2.120.10.90">
    <property type="entry name" value="DNA gyrase/topoisomerase IV, subunit A, C-terminal"/>
    <property type="match status" value="1"/>
</dbReference>
<dbReference type="AlphaFoldDB" id="T1BMK3"/>
<dbReference type="GO" id="GO:0003916">
    <property type="term" value="F:DNA topoisomerase activity"/>
    <property type="evidence" value="ECO:0007669"/>
    <property type="project" value="InterPro"/>
</dbReference>
<feature type="region of interest" description="Disordered" evidence="1">
    <location>
        <begin position="76"/>
        <end position="95"/>
    </location>
</feature>